<evidence type="ECO:0000313" key="4">
    <source>
        <dbReference type="Proteomes" id="UP000320293"/>
    </source>
</evidence>
<reference evidence="3 4" key="1">
    <citation type="submission" date="2019-01" db="EMBL/GenBank/DDBJ databases">
        <title>Coherence of Microcystis species and biogeography revealed through population genomics.</title>
        <authorList>
            <person name="Perez-Carrascal O.M."/>
            <person name="Terrat Y."/>
            <person name="Giani A."/>
            <person name="Fortin N."/>
            <person name="Tromas N."/>
            <person name="Shapiro B.J."/>
        </authorList>
    </citation>
    <scope>NUCLEOTIDE SEQUENCE [LARGE SCALE GENOMIC DNA]</scope>
    <source>
        <strain evidence="3">Ma_QC_Ca_00000000_S207</strain>
    </source>
</reference>
<comment type="similarity">
    <text evidence="1">Belongs to the UPF0332 family.</text>
</comment>
<dbReference type="InterPro" id="IPR007842">
    <property type="entry name" value="HEPN_dom"/>
</dbReference>
<evidence type="ECO:0000259" key="2">
    <source>
        <dbReference type="Pfam" id="PF05168"/>
    </source>
</evidence>
<dbReference type="Gene3D" id="1.20.120.330">
    <property type="entry name" value="Nucleotidyltransferases domain 2"/>
    <property type="match status" value="1"/>
</dbReference>
<organism evidence="3 4">
    <name type="scientific">Microcystis aeruginosa Ma_QC_Ca_00000000_S207</name>
    <dbReference type="NCBI Taxonomy" id="2486251"/>
    <lineage>
        <taxon>Bacteria</taxon>
        <taxon>Bacillati</taxon>
        <taxon>Cyanobacteriota</taxon>
        <taxon>Cyanophyceae</taxon>
        <taxon>Oscillatoriophycideae</taxon>
        <taxon>Chroococcales</taxon>
        <taxon>Microcystaceae</taxon>
        <taxon>Microcystis</taxon>
    </lineage>
</organism>
<dbReference type="PANTHER" id="PTHR36565">
    <property type="entry name" value="UPF0332 PROTEIN TM_1000"/>
    <property type="match status" value="1"/>
</dbReference>
<accession>A0A552FJP9</accession>
<dbReference type="Pfam" id="PF05168">
    <property type="entry name" value="HEPN"/>
    <property type="match status" value="1"/>
</dbReference>
<protein>
    <submittedName>
        <fullName evidence="3">HEPN domain-containing protein</fullName>
    </submittedName>
</protein>
<name>A0A552FJP9_MICAE</name>
<dbReference type="InterPro" id="IPR052226">
    <property type="entry name" value="UPF0332_toxin"/>
</dbReference>
<evidence type="ECO:0000256" key="1">
    <source>
        <dbReference type="ARBA" id="ARBA00038248"/>
    </source>
</evidence>
<evidence type="ECO:0000313" key="3">
    <source>
        <dbReference type="EMBL" id="TRU46926.1"/>
    </source>
</evidence>
<feature type="domain" description="HEPN" evidence="2">
    <location>
        <begin position="12"/>
        <end position="119"/>
    </location>
</feature>
<sequence>MSKNSPHDQLIRYRLNRAEEAYQDACSLADGARWNSCINRLYYSCFYAVTALLAYDNLSSPKHTGVRSLFNKNYIRSEIISKDFGAIYNELFEYRLEADYTDFADFDELQVLPFIAKVRDF</sequence>
<dbReference type="PANTHER" id="PTHR36565:SF1">
    <property type="entry name" value="UPF0332 PROTEIN TM_1000"/>
    <property type="match status" value="1"/>
</dbReference>
<gene>
    <name evidence="3" type="ORF">EWV91_11965</name>
</gene>
<proteinExistence type="inferred from homology"/>
<dbReference type="Proteomes" id="UP000320293">
    <property type="component" value="Unassembled WGS sequence"/>
</dbReference>
<dbReference type="EMBL" id="SFBF01000226">
    <property type="protein sequence ID" value="TRU46926.1"/>
    <property type="molecule type" value="Genomic_DNA"/>
</dbReference>
<comment type="caution">
    <text evidence="3">The sequence shown here is derived from an EMBL/GenBank/DDBJ whole genome shotgun (WGS) entry which is preliminary data.</text>
</comment>
<dbReference type="AlphaFoldDB" id="A0A552FJP9"/>